<dbReference type="PRINTS" id="PR00067">
    <property type="entry name" value="CATALASE"/>
</dbReference>
<evidence type="ECO:0000256" key="2">
    <source>
        <dbReference type="ARBA" id="ARBA00005329"/>
    </source>
</evidence>
<comment type="function">
    <text evidence="10">Occurs in almost all aerobically respiring organisms and serves to protect cells from the toxic effects of hydrogen peroxide.</text>
</comment>
<comment type="function">
    <text evidence="14">Catalyzes the degradation of hydrogen peroxide (H(2)O(2)) generated by peroxisomal oxidases to water and oxygen, thereby protecting cells from the toxic effects of hydrogen peroxide.</text>
</comment>
<dbReference type="InterPro" id="IPR002226">
    <property type="entry name" value="Catalase_haem_BS"/>
</dbReference>
<dbReference type="PIRSF" id="PIRSF038927">
    <property type="entry name" value="Catalase_clade2"/>
    <property type="match status" value="1"/>
</dbReference>
<organism evidence="17 18">
    <name type="scientific">Leucosporidium creatinivorum</name>
    <dbReference type="NCBI Taxonomy" id="106004"/>
    <lineage>
        <taxon>Eukaryota</taxon>
        <taxon>Fungi</taxon>
        <taxon>Dikarya</taxon>
        <taxon>Basidiomycota</taxon>
        <taxon>Pucciniomycotina</taxon>
        <taxon>Microbotryomycetes</taxon>
        <taxon>Leucosporidiales</taxon>
        <taxon>Leucosporidium</taxon>
    </lineage>
</organism>
<dbReference type="EC" id="1.11.1.6" evidence="3 10"/>
<dbReference type="PROSITE" id="PS51402">
    <property type="entry name" value="CATALASE_3"/>
    <property type="match status" value="1"/>
</dbReference>
<evidence type="ECO:0000313" key="17">
    <source>
        <dbReference type="EMBL" id="ORY66641.1"/>
    </source>
</evidence>
<dbReference type="InterPro" id="IPR024712">
    <property type="entry name" value="Catalase_clade2"/>
</dbReference>
<dbReference type="SUPFAM" id="SSF52317">
    <property type="entry name" value="Class I glutamine amidotransferase-like"/>
    <property type="match status" value="1"/>
</dbReference>
<evidence type="ECO:0000256" key="8">
    <source>
        <dbReference type="ARBA" id="ARBA00023004"/>
    </source>
</evidence>
<dbReference type="Gene3D" id="2.40.180.10">
    <property type="entry name" value="Catalase core domain"/>
    <property type="match status" value="1"/>
</dbReference>
<dbReference type="InParanoid" id="A0A1Y2E515"/>
<dbReference type="GO" id="GO:0020037">
    <property type="term" value="F:heme binding"/>
    <property type="evidence" value="ECO:0007669"/>
    <property type="project" value="UniProtKB-UniRule"/>
</dbReference>
<evidence type="ECO:0000256" key="1">
    <source>
        <dbReference type="ARBA" id="ARBA00001971"/>
    </source>
</evidence>
<dbReference type="InterPro" id="IPR011614">
    <property type="entry name" value="Catalase_core"/>
</dbReference>
<dbReference type="InterPro" id="IPR043156">
    <property type="entry name" value="Catalase_clade2_helical"/>
</dbReference>
<comment type="caution">
    <text evidence="17">The sequence shown here is derived from an EMBL/GenBank/DDBJ whole genome shotgun (WGS) entry which is preliminary data.</text>
</comment>
<dbReference type="GO" id="GO:0046872">
    <property type="term" value="F:metal ion binding"/>
    <property type="evidence" value="ECO:0007669"/>
    <property type="project" value="UniProtKB-KW"/>
</dbReference>
<dbReference type="PANTHER" id="PTHR42821">
    <property type="entry name" value="CATALASE"/>
    <property type="match status" value="1"/>
</dbReference>
<evidence type="ECO:0000256" key="7">
    <source>
        <dbReference type="ARBA" id="ARBA00023002"/>
    </source>
</evidence>
<dbReference type="Proteomes" id="UP000193467">
    <property type="component" value="Unassembled WGS sequence"/>
</dbReference>
<keyword evidence="4 10" id="KW-0575">Peroxidase</keyword>
<dbReference type="Pfam" id="PF18011">
    <property type="entry name" value="Catalase_C"/>
    <property type="match status" value="1"/>
</dbReference>
<dbReference type="InterPro" id="IPR041399">
    <property type="entry name" value="Catalase_large_C"/>
</dbReference>
<dbReference type="PROSITE" id="PS00438">
    <property type="entry name" value="CATALASE_2"/>
    <property type="match status" value="1"/>
</dbReference>
<keyword evidence="6 10" id="KW-0479">Metal-binding</keyword>
<feature type="binding site" description="axial binding residue" evidence="12">
    <location>
        <position position="376"/>
    </location>
    <ligand>
        <name>heme</name>
        <dbReference type="ChEBI" id="CHEBI:30413"/>
    </ligand>
    <ligandPart>
        <name>Fe</name>
        <dbReference type="ChEBI" id="CHEBI:18248"/>
    </ligandPart>
</feature>
<comment type="cofactor">
    <cofactor evidence="1 10 12">
        <name>heme</name>
        <dbReference type="ChEBI" id="CHEBI:30413"/>
    </cofactor>
</comment>
<keyword evidence="8 10" id="KW-0408">Iron</keyword>
<dbReference type="GO" id="GO:0005829">
    <property type="term" value="C:cytosol"/>
    <property type="evidence" value="ECO:0007669"/>
    <property type="project" value="TreeGrafter"/>
</dbReference>
<dbReference type="CDD" id="cd03132">
    <property type="entry name" value="GATase1_catalase"/>
    <property type="match status" value="1"/>
</dbReference>
<dbReference type="GO" id="GO:0006979">
    <property type="term" value="P:response to oxidative stress"/>
    <property type="evidence" value="ECO:0007669"/>
    <property type="project" value="InterPro"/>
</dbReference>
<comment type="catalytic activity">
    <reaction evidence="10 13">
        <text>2 H2O2 = O2 + 2 H2O</text>
        <dbReference type="Rhea" id="RHEA:20309"/>
        <dbReference type="ChEBI" id="CHEBI:15377"/>
        <dbReference type="ChEBI" id="CHEBI:15379"/>
        <dbReference type="ChEBI" id="CHEBI:16240"/>
        <dbReference type="EC" id="1.11.1.6"/>
    </reaction>
</comment>
<dbReference type="InterPro" id="IPR020835">
    <property type="entry name" value="Catalase_sf"/>
</dbReference>
<keyword evidence="9 10" id="KW-0376">Hydrogen peroxide</keyword>
<dbReference type="Gene3D" id="1.20.1370.20">
    <property type="match status" value="1"/>
</dbReference>
<keyword evidence="7 10" id="KW-0560">Oxidoreductase</keyword>
<name>A0A1Y2E515_9BASI</name>
<evidence type="ECO:0000259" key="16">
    <source>
        <dbReference type="SMART" id="SM01060"/>
    </source>
</evidence>
<dbReference type="EMBL" id="MCGR01000063">
    <property type="protein sequence ID" value="ORY66641.1"/>
    <property type="molecule type" value="Genomic_DNA"/>
</dbReference>
<dbReference type="STRING" id="106004.A0A1Y2E515"/>
<protein>
    <recommendedName>
        <fullName evidence="3 10">Catalase</fullName>
        <ecNumber evidence="3 10">1.11.1.6</ecNumber>
    </recommendedName>
</protein>
<evidence type="ECO:0000256" key="15">
    <source>
        <dbReference type="SAM" id="MobiDB-lite"/>
    </source>
</evidence>
<feature type="domain" description="Catalase core" evidence="16">
    <location>
        <begin position="42"/>
        <end position="429"/>
    </location>
</feature>
<evidence type="ECO:0000256" key="5">
    <source>
        <dbReference type="ARBA" id="ARBA00022617"/>
    </source>
</evidence>
<comment type="similarity">
    <text evidence="2 10 13">Belongs to the catalase family.</text>
</comment>
<dbReference type="SUPFAM" id="SSF56634">
    <property type="entry name" value="Heme-dependent catalase-like"/>
    <property type="match status" value="1"/>
</dbReference>
<keyword evidence="5 10" id="KW-0349">Heme</keyword>
<dbReference type="PROSITE" id="PS00437">
    <property type="entry name" value="CATALASE_1"/>
    <property type="match status" value="1"/>
</dbReference>
<reference evidence="17 18" key="1">
    <citation type="submission" date="2016-07" db="EMBL/GenBank/DDBJ databases">
        <title>Pervasive Adenine N6-methylation of Active Genes in Fungi.</title>
        <authorList>
            <consortium name="DOE Joint Genome Institute"/>
            <person name="Mondo S.J."/>
            <person name="Dannebaum R.O."/>
            <person name="Kuo R.C."/>
            <person name="Labutti K."/>
            <person name="Haridas S."/>
            <person name="Kuo A."/>
            <person name="Salamov A."/>
            <person name="Ahrendt S.R."/>
            <person name="Lipzen A."/>
            <person name="Sullivan W."/>
            <person name="Andreopoulos W.B."/>
            <person name="Clum A."/>
            <person name="Lindquist E."/>
            <person name="Daum C."/>
            <person name="Ramamoorthy G.K."/>
            <person name="Gryganskyi A."/>
            <person name="Culley D."/>
            <person name="Magnuson J.K."/>
            <person name="James T.Y."/>
            <person name="O'Malley M.A."/>
            <person name="Stajich J.E."/>
            <person name="Spatafora J.W."/>
            <person name="Visel A."/>
            <person name="Grigoriev I.V."/>
        </authorList>
    </citation>
    <scope>NUCLEOTIDE SEQUENCE [LARGE SCALE GENOMIC DNA]</scope>
    <source>
        <strain evidence="17 18">62-1032</strain>
    </source>
</reference>
<feature type="active site" evidence="11">
    <location>
        <position position="162"/>
    </location>
</feature>
<evidence type="ECO:0000256" key="12">
    <source>
        <dbReference type="PIRSR" id="PIRSR038927-2"/>
    </source>
</evidence>
<dbReference type="SMART" id="SM01060">
    <property type="entry name" value="Catalase"/>
    <property type="match status" value="1"/>
</dbReference>
<dbReference type="InterPro" id="IPR010582">
    <property type="entry name" value="Catalase_immune_responsive"/>
</dbReference>
<evidence type="ECO:0000256" key="4">
    <source>
        <dbReference type="ARBA" id="ARBA00022559"/>
    </source>
</evidence>
<dbReference type="Pfam" id="PF00199">
    <property type="entry name" value="Catalase"/>
    <property type="match status" value="1"/>
</dbReference>
<evidence type="ECO:0000313" key="18">
    <source>
        <dbReference type="Proteomes" id="UP000193467"/>
    </source>
</evidence>
<evidence type="ECO:0000256" key="3">
    <source>
        <dbReference type="ARBA" id="ARBA00012314"/>
    </source>
</evidence>
<evidence type="ECO:0000256" key="6">
    <source>
        <dbReference type="ARBA" id="ARBA00022723"/>
    </source>
</evidence>
<evidence type="ECO:0000256" key="10">
    <source>
        <dbReference type="PIRNR" id="PIRNR038927"/>
    </source>
</evidence>
<sequence length="764" mass="83717">MPYNGDGSAWAERPATSGMNAKIADLDKSSVYCPADGDKHLSVFSNAPVDNLDTSMRAGTRGPTSIADPVARERISHFDHERIPERVVHARGAGAHGTFTLHTSLEEYTCAKVLTKVGQETPTFTRFSTVLGSSGAAETAREVRGFATKFYTQEGNWDIVGNNIPVFFIQDGIKFIDLIHSGKPEPDVALPQAQTAHDSFWDFMSLTPETLHMAAWSLSDYTIPRSYRMMKGFGVNTYVLVSATGKRTFAKFHWKPHLGTHSLVWDECLKLGGQDPDYLRRDLADAIAGGAFPKYEFGVQLVSEEDEESFDFDLLDCTKLIPEELVPIKWVGTLELNKNPTNYFAETEQVAFCVSNMVPGIDFSNDPMLQLRAFSYFDTQLSRLGGPNFSSLPINRGVCPFISTARDGHSQHRIQAGPHYYPNRFQTPNAGKCPHGKGQNYATSEAAVKEAALADPETMTFAPHKVEGLRAKQRPPKFADDYTQAQLFYNSLSEVEQQHMAEAFAFELGHCDSRQVQETMIDRFNEMDHDFAVTIAKSFDYEVGEPKHPNHGKKTTGQQPISMLDSNNTFTAAGRKVGIMCLDGFDGLQVSALSTGLVAMGCVVQFVGQRKGPAYPNGVKVGDKSASGVQNTDFPVEGCRSTMFDALFFPTGNDAFAKSLESGRVIHFVREAFGHFKPIAAVGVAVPWIAHKCLPGSLDMKADATAAFSSKHGLILGQNITDSEASAWTKLTKGVKDSATFGSAFADACAAHRHWERDVSGVAF</sequence>
<dbReference type="PANTHER" id="PTHR42821:SF1">
    <property type="entry name" value="CATALASE-B"/>
    <property type="match status" value="1"/>
</dbReference>
<dbReference type="OrthoDB" id="6880011at2759"/>
<evidence type="ECO:0000256" key="13">
    <source>
        <dbReference type="RuleBase" id="RU000498"/>
    </source>
</evidence>
<dbReference type="GO" id="GO:0042744">
    <property type="term" value="P:hydrogen peroxide catabolic process"/>
    <property type="evidence" value="ECO:0007669"/>
    <property type="project" value="UniProtKB-UniRule"/>
</dbReference>
<feature type="region of interest" description="Disordered" evidence="15">
    <location>
        <begin position="543"/>
        <end position="563"/>
    </location>
</feature>
<dbReference type="Gene3D" id="3.40.50.880">
    <property type="match status" value="1"/>
</dbReference>
<dbReference type="InterPro" id="IPR018028">
    <property type="entry name" value="Catalase"/>
</dbReference>
<dbReference type="InterPro" id="IPR029062">
    <property type="entry name" value="Class_I_gatase-like"/>
</dbReference>
<dbReference type="GO" id="GO:0004096">
    <property type="term" value="F:catalase activity"/>
    <property type="evidence" value="ECO:0007669"/>
    <property type="project" value="UniProtKB-UniRule"/>
</dbReference>
<evidence type="ECO:0000256" key="14">
    <source>
        <dbReference type="RuleBase" id="RU004142"/>
    </source>
</evidence>
<accession>A0A1Y2E515</accession>
<keyword evidence="18" id="KW-1185">Reference proteome</keyword>
<evidence type="ECO:0000256" key="11">
    <source>
        <dbReference type="PIRSR" id="PIRSR038927-1"/>
    </source>
</evidence>
<dbReference type="Pfam" id="PF06628">
    <property type="entry name" value="Catalase-rel"/>
    <property type="match status" value="1"/>
</dbReference>
<dbReference type="InterPro" id="IPR024708">
    <property type="entry name" value="Catalase_AS"/>
</dbReference>
<feature type="active site" evidence="11">
    <location>
        <position position="89"/>
    </location>
</feature>
<dbReference type="AlphaFoldDB" id="A0A1Y2E515"/>
<evidence type="ECO:0000256" key="9">
    <source>
        <dbReference type="ARBA" id="ARBA00023324"/>
    </source>
</evidence>
<gene>
    <name evidence="17" type="ORF">BCR35DRAFT_294983</name>
</gene>
<proteinExistence type="inferred from homology"/>